<evidence type="ECO:0000313" key="4">
    <source>
        <dbReference type="EMBL" id="MBV7258669.1"/>
    </source>
</evidence>
<keyword evidence="1" id="KW-1133">Transmembrane helix</keyword>
<dbReference type="InterPro" id="IPR012373">
    <property type="entry name" value="Ferrdict_sens_TM"/>
</dbReference>
<dbReference type="RefSeq" id="WP_218403962.1">
    <property type="nucleotide sequence ID" value="NZ_JAGSPC010000001.1"/>
</dbReference>
<feature type="transmembrane region" description="Helical" evidence="1">
    <location>
        <begin position="102"/>
        <end position="120"/>
    </location>
</feature>
<gene>
    <name evidence="4" type="ORF">KCG46_03640</name>
</gene>
<dbReference type="Proteomes" id="UP001138681">
    <property type="component" value="Unassembled WGS sequence"/>
</dbReference>
<comment type="caution">
    <text evidence="4">The sequence shown here is derived from an EMBL/GenBank/DDBJ whole genome shotgun (WGS) entry which is preliminary data.</text>
</comment>
<evidence type="ECO:0000259" key="2">
    <source>
        <dbReference type="Pfam" id="PF04773"/>
    </source>
</evidence>
<dbReference type="PANTHER" id="PTHR30273">
    <property type="entry name" value="PERIPLASMIC SIGNAL SENSOR AND SIGMA FACTOR ACTIVATOR FECR-RELATED"/>
    <property type="match status" value="1"/>
</dbReference>
<dbReference type="InterPro" id="IPR006860">
    <property type="entry name" value="FecR"/>
</dbReference>
<evidence type="ECO:0000256" key="1">
    <source>
        <dbReference type="SAM" id="Phobius"/>
    </source>
</evidence>
<keyword evidence="1" id="KW-0812">Transmembrane</keyword>
<dbReference type="PANTHER" id="PTHR30273:SF2">
    <property type="entry name" value="PROTEIN FECR"/>
    <property type="match status" value="1"/>
</dbReference>
<accession>A0A9X1JLU1</accession>
<reference evidence="4" key="1">
    <citation type="submission" date="2021-04" db="EMBL/GenBank/DDBJ databases">
        <authorList>
            <person name="Pira H."/>
            <person name="Risdian C."/>
            <person name="Wink J."/>
        </authorList>
    </citation>
    <scope>NUCLEOTIDE SEQUENCE</scope>
    <source>
        <strain evidence="4">WH158</strain>
    </source>
</reference>
<dbReference type="GO" id="GO:0016989">
    <property type="term" value="F:sigma factor antagonist activity"/>
    <property type="evidence" value="ECO:0007669"/>
    <property type="project" value="TreeGrafter"/>
</dbReference>
<dbReference type="Pfam" id="PF04773">
    <property type="entry name" value="FecR"/>
    <property type="match status" value="1"/>
</dbReference>
<protein>
    <submittedName>
        <fullName evidence="4">FecR domain-containing protein</fullName>
    </submittedName>
</protein>
<keyword evidence="5" id="KW-1185">Reference proteome</keyword>
<feature type="domain" description="FecR N-terminal" evidence="3">
    <location>
        <begin position="24"/>
        <end position="63"/>
    </location>
</feature>
<organism evidence="4 5">
    <name type="scientific">Erythrobacter crassostreae</name>
    <dbReference type="NCBI Taxonomy" id="2828328"/>
    <lineage>
        <taxon>Bacteria</taxon>
        <taxon>Pseudomonadati</taxon>
        <taxon>Pseudomonadota</taxon>
        <taxon>Alphaproteobacteria</taxon>
        <taxon>Sphingomonadales</taxon>
        <taxon>Erythrobacteraceae</taxon>
        <taxon>Erythrobacter/Porphyrobacter group</taxon>
        <taxon>Erythrobacter</taxon>
    </lineage>
</organism>
<dbReference type="Pfam" id="PF16220">
    <property type="entry name" value="DUF4880"/>
    <property type="match status" value="1"/>
</dbReference>
<feature type="domain" description="FecR protein" evidence="2">
    <location>
        <begin position="171"/>
        <end position="262"/>
    </location>
</feature>
<sequence length="393" mass="42512">MTVRSPDPEDSLSHADQLDCADAEAAKWFARLSADNVSDTDHWAYLDWRQNSLANARAYDRIATAWELVGQHADAPSILEMRVETLAEAPDMQRVSRRMPGFAAIAASVAVIVTASFVMLNGSAPFDNGSAAPAGQIAVGETDDPLPPQAALQDEDVTEESLEAVDFRSGYSTRIGQVAEFSLPDGSVIELNTGSEVQVEYSAARRNLTLVRGEAVFTVAKDADRPFVVAAGESQVVALGTIFSVRTTDREAKVTLIEGRVRVDRNGRSNTEKGAQLTPGQQLSIAPNAPFVITKAELSQVASWREGRLIFEQTPLREVLGEFNRYSVEKHVLRDESIGDYLVNGTFRIQSSKHFAATLEAGFPVKVTPRSGGSVLEVTAAHDSPVPSRVSNK</sequence>
<dbReference type="InterPro" id="IPR032623">
    <property type="entry name" value="FecR_N"/>
</dbReference>
<dbReference type="EMBL" id="JAGSPC010000001">
    <property type="protein sequence ID" value="MBV7258669.1"/>
    <property type="molecule type" value="Genomic_DNA"/>
</dbReference>
<evidence type="ECO:0000313" key="5">
    <source>
        <dbReference type="Proteomes" id="UP001138681"/>
    </source>
</evidence>
<keyword evidence="1" id="KW-0472">Membrane</keyword>
<proteinExistence type="predicted"/>
<dbReference type="AlphaFoldDB" id="A0A9X1JLU1"/>
<name>A0A9X1JLU1_9SPHN</name>
<evidence type="ECO:0000259" key="3">
    <source>
        <dbReference type="Pfam" id="PF16220"/>
    </source>
</evidence>